<dbReference type="InterPro" id="IPR050595">
    <property type="entry name" value="Bact_response_regulator"/>
</dbReference>
<dbReference type="InterPro" id="IPR036457">
    <property type="entry name" value="PPM-type-like_dom_sf"/>
</dbReference>
<evidence type="ECO:0000313" key="5">
    <source>
        <dbReference type="Proteomes" id="UP000280346"/>
    </source>
</evidence>
<protein>
    <submittedName>
        <fullName evidence="4">Response regulator</fullName>
    </submittedName>
</protein>
<keyword evidence="5" id="KW-1185">Reference proteome</keyword>
<reference evidence="4 5" key="1">
    <citation type="submission" date="2018-12" db="EMBL/GenBank/DDBJ databases">
        <authorList>
            <person name="Yang Y."/>
        </authorList>
    </citation>
    <scope>NUCLEOTIDE SEQUENCE [LARGE SCALE GENOMIC DNA]</scope>
    <source>
        <strain evidence="4 5">GSF71</strain>
    </source>
</reference>
<name>A0A3S0XPM3_9PROT</name>
<gene>
    <name evidence="4" type="ORF">EJ913_07640</name>
</gene>
<dbReference type="SMART" id="SM00448">
    <property type="entry name" value="REC"/>
    <property type="match status" value="1"/>
</dbReference>
<dbReference type="GO" id="GO:0000160">
    <property type="term" value="P:phosphorelay signal transduction system"/>
    <property type="evidence" value="ECO:0007669"/>
    <property type="project" value="InterPro"/>
</dbReference>
<dbReference type="EMBL" id="RZIJ01000004">
    <property type="protein sequence ID" value="RUQ74215.1"/>
    <property type="molecule type" value="Genomic_DNA"/>
</dbReference>
<dbReference type="RefSeq" id="WP_126996401.1">
    <property type="nucleotide sequence ID" value="NZ_JAKOAR010000034.1"/>
</dbReference>
<dbReference type="PROSITE" id="PS50110">
    <property type="entry name" value="RESPONSE_REGULATORY"/>
    <property type="match status" value="1"/>
</dbReference>
<organism evidence="4 5">
    <name type="scientific">Azospirillum doebereinerae</name>
    <dbReference type="NCBI Taxonomy" id="92933"/>
    <lineage>
        <taxon>Bacteria</taxon>
        <taxon>Pseudomonadati</taxon>
        <taxon>Pseudomonadota</taxon>
        <taxon>Alphaproteobacteria</taxon>
        <taxon>Rhodospirillales</taxon>
        <taxon>Azospirillaceae</taxon>
        <taxon>Azospirillum</taxon>
    </lineage>
</organism>
<evidence type="ECO:0000259" key="3">
    <source>
        <dbReference type="PROSITE" id="PS50110"/>
    </source>
</evidence>
<dbReference type="Pfam" id="PF07228">
    <property type="entry name" value="SpoIIE"/>
    <property type="match status" value="1"/>
</dbReference>
<dbReference type="Pfam" id="PF00072">
    <property type="entry name" value="Response_reg"/>
    <property type="match status" value="1"/>
</dbReference>
<accession>A0A3S0XPM3</accession>
<dbReference type="PANTHER" id="PTHR44591">
    <property type="entry name" value="STRESS RESPONSE REGULATOR PROTEIN 1"/>
    <property type="match status" value="1"/>
</dbReference>
<dbReference type="SMART" id="SM00331">
    <property type="entry name" value="PP2C_SIG"/>
    <property type="match status" value="1"/>
</dbReference>
<feature type="modified residue" description="4-aspartylphosphate" evidence="2">
    <location>
        <position position="75"/>
    </location>
</feature>
<sequence>MPMTAVPIAAEAAEAEARAAILDCAILVVDDTAFNRTLIGAILEEAGFRNVAYAEGGREALEMIAAKLPDLLILDIMMPGMDGFEVCRRLRADPDKADLPILVQTALSSGDDRNKAFAAGTTDLVSKPLDRTELLARVRIHLESRVLIRRLRAYRARVEGELAIARSMQEHLLPSPALCAALGEPAGAALRAHTAIAPNLGGDLWGGVRLDGRRFGVFLLNMGGQGVSAAMNAFRLHTLVHELAPDHGGDPATLLAILNDRAVELLSDGQHATVIYGVVDAAAGRFVYAAADAAPPMVLDPAGGEAPVFGETEGIPVGVSPGTRYETRSLPLPPGAVLVLCSVAVLDALEGEDGLGRIIGEAVADGGGETGFTAIVGFLTAALGNASGDDHTLLWIERSDA</sequence>
<dbReference type="SUPFAM" id="SSF52172">
    <property type="entry name" value="CheY-like"/>
    <property type="match status" value="1"/>
</dbReference>
<feature type="domain" description="Response regulatory" evidence="3">
    <location>
        <begin position="25"/>
        <end position="142"/>
    </location>
</feature>
<dbReference type="Proteomes" id="UP000280346">
    <property type="component" value="Unassembled WGS sequence"/>
</dbReference>
<dbReference type="PANTHER" id="PTHR44591:SF18">
    <property type="entry name" value="REGULATORY PROTEIN"/>
    <property type="match status" value="1"/>
</dbReference>
<dbReference type="InterPro" id="IPR001789">
    <property type="entry name" value="Sig_transdc_resp-reg_receiver"/>
</dbReference>
<dbReference type="Gene3D" id="3.40.50.2300">
    <property type="match status" value="1"/>
</dbReference>
<comment type="caution">
    <text evidence="4">The sequence shown here is derived from an EMBL/GenBank/DDBJ whole genome shotgun (WGS) entry which is preliminary data.</text>
</comment>
<dbReference type="InterPro" id="IPR011006">
    <property type="entry name" value="CheY-like_superfamily"/>
</dbReference>
<dbReference type="InterPro" id="IPR001932">
    <property type="entry name" value="PPM-type_phosphatase-like_dom"/>
</dbReference>
<dbReference type="OrthoDB" id="9811749at2"/>
<dbReference type="AlphaFoldDB" id="A0A3S0XPM3"/>
<evidence type="ECO:0000313" key="4">
    <source>
        <dbReference type="EMBL" id="RUQ74215.1"/>
    </source>
</evidence>
<evidence type="ECO:0000256" key="1">
    <source>
        <dbReference type="ARBA" id="ARBA00022553"/>
    </source>
</evidence>
<dbReference type="Gene3D" id="3.60.40.10">
    <property type="entry name" value="PPM-type phosphatase domain"/>
    <property type="match status" value="1"/>
</dbReference>
<evidence type="ECO:0000256" key="2">
    <source>
        <dbReference type="PROSITE-ProRule" id="PRU00169"/>
    </source>
</evidence>
<keyword evidence="1 2" id="KW-0597">Phosphoprotein</keyword>
<proteinExistence type="predicted"/>